<feature type="repeat" description="WD" evidence="3">
    <location>
        <begin position="287"/>
        <end position="319"/>
    </location>
</feature>
<evidence type="ECO:0000256" key="2">
    <source>
        <dbReference type="ARBA" id="ARBA00022737"/>
    </source>
</evidence>
<dbReference type="PROSITE" id="PS00678">
    <property type="entry name" value="WD_REPEATS_1"/>
    <property type="match status" value="3"/>
</dbReference>
<dbReference type="InterPro" id="IPR001680">
    <property type="entry name" value="WD40_rpt"/>
</dbReference>
<proteinExistence type="predicted"/>
<evidence type="ECO:0000256" key="3">
    <source>
        <dbReference type="PROSITE-ProRule" id="PRU00221"/>
    </source>
</evidence>
<feature type="repeat" description="WD" evidence="3">
    <location>
        <begin position="216"/>
        <end position="239"/>
    </location>
</feature>
<keyword evidence="1 3" id="KW-0853">WD repeat</keyword>
<dbReference type="AlphaFoldDB" id="A0A165F767"/>
<keyword evidence="5" id="KW-1185">Reference proteome</keyword>
<dbReference type="PROSITE" id="PS50082">
    <property type="entry name" value="WD_REPEATS_2"/>
    <property type="match status" value="5"/>
</dbReference>
<feature type="repeat" description="WD" evidence="3">
    <location>
        <begin position="53"/>
        <end position="93"/>
    </location>
</feature>
<dbReference type="Proteomes" id="UP000077266">
    <property type="component" value="Unassembled WGS sequence"/>
</dbReference>
<dbReference type="SUPFAM" id="SSF50978">
    <property type="entry name" value="WD40 repeat-like"/>
    <property type="match status" value="1"/>
</dbReference>
<name>A0A165F767_EXIGL</name>
<organism evidence="4 5">
    <name type="scientific">Exidia glandulosa HHB12029</name>
    <dbReference type="NCBI Taxonomy" id="1314781"/>
    <lineage>
        <taxon>Eukaryota</taxon>
        <taxon>Fungi</taxon>
        <taxon>Dikarya</taxon>
        <taxon>Basidiomycota</taxon>
        <taxon>Agaricomycotina</taxon>
        <taxon>Agaricomycetes</taxon>
        <taxon>Auriculariales</taxon>
        <taxon>Exidiaceae</taxon>
        <taxon>Exidia</taxon>
    </lineage>
</organism>
<dbReference type="PROSITE" id="PS50294">
    <property type="entry name" value="WD_REPEATS_REGION"/>
    <property type="match status" value="3"/>
</dbReference>
<dbReference type="OrthoDB" id="674604at2759"/>
<reference evidence="4 5" key="1">
    <citation type="journal article" date="2016" name="Mol. Biol. Evol.">
        <title>Comparative Genomics of Early-Diverging Mushroom-Forming Fungi Provides Insights into the Origins of Lignocellulose Decay Capabilities.</title>
        <authorList>
            <person name="Nagy L.G."/>
            <person name="Riley R."/>
            <person name="Tritt A."/>
            <person name="Adam C."/>
            <person name="Daum C."/>
            <person name="Floudas D."/>
            <person name="Sun H."/>
            <person name="Yadav J.S."/>
            <person name="Pangilinan J."/>
            <person name="Larsson K.H."/>
            <person name="Matsuura K."/>
            <person name="Barry K."/>
            <person name="Labutti K."/>
            <person name="Kuo R."/>
            <person name="Ohm R.A."/>
            <person name="Bhattacharya S.S."/>
            <person name="Shirouzu T."/>
            <person name="Yoshinaga Y."/>
            <person name="Martin F.M."/>
            <person name="Grigoriev I.V."/>
            <person name="Hibbett D.S."/>
        </authorList>
    </citation>
    <scope>NUCLEOTIDE SEQUENCE [LARGE SCALE GENOMIC DNA]</scope>
    <source>
        <strain evidence="4 5">HHB12029</strain>
    </source>
</reference>
<dbReference type="InterPro" id="IPR015943">
    <property type="entry name" value="WD40/YVTN_repeat-like_dom_sf"/>
</dbReference>
<dbReference type="GO" id="GO:1990234">
    <property type="term" value="C:transferase complex"/>
    <property type="evidence" value="ECO:0007669"/>
    <property type="project" value="UniProtKB-ARBA"/>
</dbReference>
<dbReference type="SMART" id="SM00320">
    <property type="entry name" value="WD40"/>
    <property type="match status" value="7"/>
</dbReference>
<protein>
    <submittedName>
        <fullName evidence="4">WD40 repeat-like protein</fullName>
    </submittedName>
</protein>
<gene>
    <name evidence="4" type="ORF">EXIGLDRAFT_619310</name>
</gene>
<evidence type="ECO:0000313" key="5">
    <source>
        <dbReference type="Proteomes" id="UP000077266"/>
    </source>
</evidence>
<dbReference type="InParanoid" id="A0A165F767"/>
<sequence>MEVNSTALGEPISIDKSLRSVAWFSDGKRVVVGCGDATIRILDVATAATLLRFIGHTGDVRRVLVSPNQKVLASCSHKTIKLWDAEPGLAIGAPMTGHTKPGHTGLVWSVAFSPDGQHIVSGDDTIRIWSTETCTTVLGPLYGHTNFVLSVAYSPDYSRIVSGSLDKTIQVWDAHTGNRIRTLRGNTDIVQSVAYSPDSLHIPATFGSCQYWPLVLIVSGSWDRTVRIWDATTGQLVGSPFEGHTNWVFQNYLSVAYSPDGTRIVSGSEDRTIRIWDAATGASIATIRGHTSAVLSVAFSPDEKRLASASGDGTVRTWDATDDWRSWDI</sequence>
<dbReference type="CDD" id="cd00200">
    <property type="entry name" value="WD40"/>
    <property type="match status" value="1"/>
</dbReference>
<dbReference type="PANTHER" id="PTHR22847">
    <property type="entry name" value="WD40 REPEAT PROTEIN"/>
    <property type="match status" value="1"/>
</dbReference>
<keyword evidence="2" id="KW-0677">Repeat</keyword>
<evidence type="ECO:0000313" key="4">
    <source>
        <dbReference type="EMBL" id="KZV88506.1"/>
    </source>
</evidence>
<dbReference type="STRING" id="1314781.A0A165F767"/>
<dbReference type="PRINTS" id="PR00320">
    <property type="entry name" value="GPROTEINBRPT"/>
</dbReference>
<feature type="repeat" description="WD" evidence="3">
    <location>
        <begin position="254"/>
        <end position="286"/>
    </location>
</feature>
<accession>A0A165F767</accession>
<dbReference type="Pfam" id="PF00400">
    <property type="entry name" value="WD40"/>
    <property type="match status" value="7"/>
</dbReference>
<dbReference type="PANTHER" id="PTHR22847:SF637">
    <property type="entry name" value="WD REPEAT DOMAIN 5B"/>
    <property type="match status" value="1"/>
</dbReference>
<feature type="repeat" description="WD" evidence="3">
    <location>
        <begin position="141"/>
        <end position="182"/>
    </location>
</feature>
<dbReference type="Gene3D" id="2.130.10.10">
    <property type="entry name" value="YVTN repeat-like/Quinoprotein amine dehydrogenase"/>
    <property type="match status" value="4"/>
</dbReference>
<evidence type="ECO:0000256" key="1">
    <source>
        <dbReference type="ARBA" id="ARBA00022574"/>
    </source>
</evidence>
<dbReference type="InterPro" id="IPR036322">
    <property type="entry name" value="WD40_repeat_dom_sf"/>
</dbReference>
<dbReference type="EMBL" id="KV426098">
    <property type="protein sequence ID" value="KZV88506.1"/>
    <property type="molecule type" value="Genomic_DNA"/>
</dbReference>
<dbReference type="InterPro" id="IPR020472">
    <property type="entry name" value="WD40_PAC1"/>
</dbReference>
<dbReference type="InterPro" id="IPR019775">
    <property type="entry name" value="WD40_repeat_CS"/>
</dbReference>